<dbReference type="AlphaFoldDB" id="A0A3P8AX19"/>
<gene>
    <name evidence="1" type="ORF">SMRZ_LOCUS13873</name>
</gene>
<proteinExistence type="predicted"/>
<name>A0A3P8AX19_9TREM</name>
<sequence length="61" mass="7432">MTDYDRILSPEAFHVNENKNEEKLLKRTHSNKLPIRLENSIDEESEEMYLQEMKNYKYVNI</sequence>
<dbReference type="EMBL" id="UZAI01011552">
    <property type="protein sequence ID" value="VDP09040.1"/>
    <property type="molecule type" value="Genomic_DNA"/>
</dbReference>
<keyword evidence="2" id="KW-1185">Reference proteome</keyword>
<organism evidence="1 2">
    <name type="scientific">Schistosoma margrebowiei</name>
    <dbReference type="NCBI Taxonomy" id="48269"/>
    <lineage>
        <taxon>Eukaryota</taxon>
        <taxon>Metazoa</taxon>
        <taxon>Spiralia</taxon>
        <taxon>Lophotrochozoa</taxon>
        <taxon>Platyhelminthes</taxon>
        <taxon>Trematoda</taxon>
        <taxon>Digenea</taxon>
        <taxon>Strigeidida</taxon>
        <taxon>Schistosomatoidea</taxon>
        <taxon>Schistosomatidae</taxon>
        <taxon>Schistosoma</taxon>
    </lineage>
</organism>
<evidence type="ECO:0000313" key="2">
    <source>
        <dbReference type="Proteomes" id="UP000277204"/>
    </source>
</evidence>
<accession>A0A3P8AX19</accession>
<protein>
    <submittedName>
        <fullName evidence="1">Uncharacterized protein</fullName>
    </submittedName>
</protein>
<evidence type="ECO:0000313" key="1">
    <source>
        <dbReference type="EMBL" id="VDP09040.1"/>
    </source>
</evidence>
<reference evidence="1 2" key="1">
    <citation type="submission" date="2018-11" db="EMBL/GenBank/DDBJ databases">
        <authorList>
            <consortium name="Pathogen Informatics"/>
        </authorList>
    </citation>
    <scope>NUCLEOTIDE SEQUENCE [LARGE SCALE GENOMIC DNA]</scope>
    <source>
        <strain evidence="1 2">Zambia</strain>
    </source>
</reference>
<dbReference type="Proteomes" id="UP000277204">
    <property type="component" value="Unassembled WGS sequence"/>
</dbReference>